<name>A0A455WEP3_MARNT</name>
<accession>A0A455WEP3</accession>
<dbReference type="EMBL" id="AP019537">
    <property type="protein sequence ID" value="BBJ05155.1"/>
    <property type="molecule type" value="Genomic_DNA"/>
</dbReference>
<dbReference type="InterPro" id="IPR011231">
    <property type="entry name" value="Phage_VT1-Sakai_H0018"/>
</dbReference>
<sequence>MQKYAVMTHTIEAAAAITRHRFVDLSGAHATAAGNAFGVSTTDAPIGEQLAVDCLGSSIVEASGAISKGGEIEVGANGVAVAASAGTVVARALQDAADGDLIEVFIIPN</sequence>
<proteinExistence type="predicted"/>
<gene>
    <name evidence="1" type="ORF">YBY_30040</name>
</gene>
<organism evidence="1">
    <name type="scientific">Marinobacter nauticus</name>
    <name type="common">Marinobacter hydrocarbonoclasticus</name>
    <name type="synonym">Marinobacter aquaeolei</name>
    <dbReference type="NCBI Taxonomy" id="2743"/>
    <lineage>
        <taxon>Bacteria</taxon>
        <taxon>Pseudomonadati</taxon>
        <taxon>Pseudomonadota</taxon>
        <taxon>Gammaproteobacteria</taxon>
        <taxon>Pseudomonadales</taxon>
        <taxon>Marinobacteraceae</taxon>
        <taxon>Marinobacter</taxon>
    </lineage>
</organism>
<dbReference type="Pfam" id="PF09956">
    <property type="entry name" value="Phage_cement_2"/>
    <property type="match status" value="1"/>
</dbReference>
<protein>
    <recommendedName>
        <fullName evidence="2">DUF2190 domain-containing protein</fullName>
    </recommendedName>
</protein>
<evidence type="ECO:0000313" key="1">
    <source>
        <dbReference type="EMBL" id="BBJ05155.1"/>
    </source>
</evidence>
<evidence type="ECO:0008006" key="2">
    <source>
        <dbReference type="Google" id="ProtNLM"/>
    </source>
</evidence>
<reference evidence="1" key="1">
    <citation type="submission" date="2019-03" db="EMBL/GenBank/DDBJ databases">
        <title>Whole genome analysis of nitrate-reducing bacteria Marinobacter hydrocarbonoclasticus YB03.</title>
        <authorList>
            <person name="Azam A.H."/>
            <person name="Yuk S.R."/>
            <person name="Kamarisima K."/>
            <person name="Miyanaga K."/>
            <person name="Tanji Y."/>
        </authorList>
    </citation>
    <scope>NUCLEOTIDE SEQUENCE</scope>
    <source>
        <strain evidence="1">YB03</strain>
    </source>
</reference>
<dbReference type="AlphaFoldDB" id="A0A455WEP3"/>